<evidence type="ECO:0000256" key="5">
    <source>
        <dbReference type="ARBA" id="ARBA00022763"/>
    </source>
</evidence>
<dbReference type="Gene3D" id="3.30.420.10">
    <property type="entry name" value="Ribonuclease H-like superfamily/Ribonuclease H"/>
    <property type="match status" value="1"/>
</dbReference>
<dbReference type="InterPro" id="IPR043502">
    <property type="entry name" value="DNA/RNA_pol_sf"/>
</dbReference>
<keyword evidence="11" id="KW-0378">Hydrolase</keyword>
<evidence type="ECO:0000256" key="1">
    <source>
        <dbReference type="ARBA" id="ARBA00007705"/>
    </source>
</evidence>
<dbReference type="PANTHER" id="PTHR10133">
    <property type="entry name" value="DNA POLYMERASE I"/>
    <property type="match status" value="1"/>
</dbReference>
<keyword evidence="8 11" id="KW-0234">DNA repair</keyword>
<evidence type="ECO:0000256" key="7">
    <source>
        <dbReference type="ARBA" id="ARBA00023125"/>
    </source>
</evidence>
<dbReference type="GO" id="GO:0006261">
    <property type="term" value="P:DNA-templated DNA replication"/>
    <property type="evidence" value="ECO:0007669"/>
    <property type="project" value="UniProtKB-UniRule"/>
</dbReference>
<evidence type="ECO:0000259" key="13">
    <source>
        <dbReference type="SMART" id="SM00482"/>
    </source>
</evidence>
<dbReference type="InterPro" id="IPR020046">
    <property type="entry name" value="5-3_exonucl_a-hlix_arch_N"/>
</dbReference>
<dbReference type="SMART" id="SM00279">
    <property type="entry name" value="HhH2"/>
    <property type="match status" value="1"/>
</dbReference>
<dbReference type="PROSITE" id="PS00447">
    <property type="entry name" value="DNA_POLYMERASE_A"/>
    <property type="match status" value="1"/>
</dbReference>
<proteinExistence type="inferred from homology"/>
<reference evidence="14 15" key="1">
    <citation type="submission" date="2021-10" db="EMBL/GenBank/DDBJ databases">
        <title>Anaerobic single-cell dispensing facilitates the cultivation of human gut bacteria.</title>
        <authorList>
            <person name="Afrizal A."/>
        </authorList>
    </citation>
    <scope>NUCLEOTIDE SEQUENCE [LARGE SCALE GENOMIC DNA]</scope>
    <source>
        <strain evidence="14 15">CLA-AA-H224</strain>
    </source>
</reference>
<dbReference type="SMART" id="SM00475">
    <property type="entry name" value="53EXOc"/>
    <property type="match status" value="1"/>
</dbReference>
<dbReference type="SUPFAM" id="SSF53098">
    <property type="entry name" value="Ribonuclease H-like"/>
    <property type="match status" value="1"/>
</dbReference>
<accession>A0AAE3JCN3</accession>
<evidence type="ECO:0000256" key="2">
    <source>
        <dbReference type="ARBA" id="ARBA00022679"/>
    </source>
</evidence>
<dbReference type="SUPFAM" id="SSF56672">
    <property type="entry name" value="DNA/RNA polymerases"/>
    <property type="match status" value="1"/>
</dbReference>
<dbReference type="Gene3D" id="3.40.50.1010">
    <property type="entry name" value="5'-nuclease"/>
    <property type="match status" value="1"/>
</dbReference>
<evidence type="ECO:0000256" key="8">
    <source>
        <dbReference type="ARBA" id="ARBA00023204"/>
    </source>
</evidence>
<dbReference type="Proteomes" id="UP001198200">
    <property type="component" value="Unassembled WGS sequence"/>
</dbReference>
<sequence>MGDYLLLIDGSSLLSTQYFGNLPREILYAKKQEEKEAWYHKIMMTSKGVYTNGIFGFLRYLFKIIKEQKPAYLAVAWDLTRDTFRRELYADYKGNRSETPEPLREQFALCQEVLANMGICQLMDEHFEADDLCGSMAKKFESQLPVKILTKDNDYLQLVTDNTTLWLMHSSAEKTQEIFDKYHMKKEDMAIPDRVFPFNPQLVKEEFGIEPCHVNSLKGLAGDKSDNITGVPGVGAVSAVKLIKEYGTVEKLYEAIDNLDKAGEKAIKEYWKEKLDLKRSPLAYLLKESDTELVGKKAAFLSEKLATIKTDIPITESLEHFRTHIDKAAAQKELDRLEFHSVRLDFDEEEQPSVFETLELERVEDMNESFEVIRALKKEKMLGLSFAGTKDNIVGMAVAAGTKGYYFPVINFITKDLLTGFADELAASCKTMYVPDAKQFLHYMTDHKPQGVDAFYHQSLRDVSIGAYLLDPLTGSYPIEKIAGTYASKELPSYQDLFGKTVLEMASMQPSFDAYVCHQAAAALFCGPVIEKQLEEEDMSALYKDIEMPVVFDLCRMEQTGIAVQKEALKSYGEDLTGEIESLQSQIYALAGKEFNILSPKQLGEVLFEDLKLPGAKKTKSGYSTAAEVLEKLSTDYPIVEKVLSYRQLTKLKSTYAEGLASCIAQDGRIHGTFNQTITATGRISSTEPNLQNIPVRMELGRAIRKVFVPKDGCVFIDADYSQIELRVLAHMSGDERLIEAYRSAQDIHALTASQVFHVPLEEVTPQLRRNAKAVNFGIVYGISAFGLSEDLSISRKEAMEYIEHYFNAYPGIKAFLDRMVEQGHTDEYVTTMFGRRRPIPEIKSSNYMQRQFGERIAMNSPIQGTAADIMKIAMTKVNKRLKEEKLQSRIVLQVHDELLLEVPTAECEAVKTLLVEQMQSAANLRVPLEVSVSVGNSWYETK</sequence>
<dbReference type="GO" id="GO:0008409">
    <property type="term" value="F:5'-3' exonuclease activity"/>
    <property type="evidence" value="ECO:0007669"/>
    <property type="project" value="UniProtKB-UniRule"/>
</dbReference>
<evidence type="ECO:0000256" key="4">
    <source>
        <dbReference type="ARBA" id="ARBA00022705"/>
    </source>
</evidence>
<name>A0AAE3JCN3_9FIRM</name>
<dbReference type="GO" id="GO:0003677">
    <property type="term" value="F:DNA binding"/>
    <property type="evidence" value="ECO:0007669"/>
    <property type="project" value="UniProtKB-UniRule"/>
</dbReference>
<protein>
    <recommendedName>
        <fullName evidence="10 11">DNA polymerase I</fullName>
        <ecNumber evidence="10 11">2.7.7.7</ecNumber>
    </recommendedName>
</protein>
<dbReference type="SUPFAM" id="SSF47807">
    <property type="entry name" value="5' to 3' exonuclease, C-terminal subdomain"/>
    <property type="match status" value="1"/>
</dbReference>
<dbReference type="FunFam" id="1.10.150.20:FF:000002">
    <property type="entry name" value="DNA polymerase I"/>
    <property type="match status" value="1"/>
</dbReference>
<dbReference type="InterPro" id="IPR001098">
    <property type="entry name" value="DNA-dir_DNA_pol_A_palm_dom"/>
</dbReference>
<dbReference type="InterPro" id="IPR012337">
    <property type="entry name" value="RNaseH-like_sf"/>
</dbReference>
<evidence type="ECO:0000256" key="9">
    <source>
        <dbReference type="ARBA" id="ARBA00049244"/>
    </source>
</evidence>
<comment type="subunit">
    <text evidence="11">Single-chain monomer with multiple functions.</text>
</comment>
<dbReference type="InterPro" id="IPR036397">
    <property type="entry name" value="RNaseH_sf"/>
</dbReference>
<keyword evidence="15" id="KW-1185">Reference proteome</keyword>
<evidence type="ECO:0000259" key="12">
    <source>
        <dbReference type="SMART" id="SM00475"/>
    </source>
</evidence>
<dbReference type="InterPro" id="IPR018320">
    <property type="entry name" value="DNA_polymerase_1"/>
</dbReference>
<dbReference type="GO" id="GO:0003887">
    <property type="term" value="F:DNA-directed DNA polymerase activity"/>
    <property type="evidence" value="ECO:0007669"/>
    <property type="project" value="UniProtKB-UniRule"/>
</dbReference>
<keyword evidence="7 11" id="KW-0238">DNA-binding</keyword>
<dbReference type="InterPro" id="IPR029060">
    <property type="entry name" value="PIN-like_dom_sf"/>
</dbReference>
<keyword evidence="11" id="KW-0269">Exonuclease</keyword>
<dbReference type="GO" id="GO:0006302">
    <property type="term" value="P:double-strand break repair"/>
    <property type="evidence" value="ECO:0007669"/>
    <property type="project" value="TreeGrafter"/>
</dbReference>
<evidence type="ECO:0000256" key="3">
    <source>
        <dbReference type="ARBA" id="ARBA00022695"/>
    </source>
</evidence>
<feature type="domain" description="5'-3' exonuclease" evidence="12">
    <location>
        <begin position="3"/>
        <end position="324"/>
    </location>
</feature>
<dbReference type="EMBL" id="JAJEQN010000046">
    <property type="protein sequence ID" value="MCC2222715.1"/>
    <property type="molecule type" value="Genomic_DNA"/>
</dbReference>
<dbReference type="EC" id="2.7.7.7" evidence="10 11"/>
<evidence type="ECO:0000256" key="6">
    <source>
        <dbReference type="ARBA" id="ARBA00022932"/>
    </source>
</evidence>
<dbReference type="SUPFAM" id="SSF88723">
    <property type="entry name" value="PIN domain-like"/>
    <property type="match status" value="1"/>
</dbReference>
<dbReference type="Pfam" id="PF02739">
    <property type="entry name" value="5_3_exonuc_N"/>
    <property type="match status" value="1"/>
</dbReference>
<dbReference type="PRINTS" id="PR00868">
    <property type="entry name" value="DNAPOLI"/>
</dbReference>
<feature type="domain" description="DNA-directed DNA polymerase family A palm" evidence="13">
    <location>
        <begin position="701"/>
        <end position="907"/>
    </location>
</feature>
<dbReference type="CDD" id="cd09898">
    <property type="entry name" value="H3TH_53EXO"/>
    <property type="match status" value="1"/>
</dbReference>
<dbReference type="SMART" id="SM00482">
    <property type="entry name" value="POLAc"/>
    <property type="match status" value="1"/>
</dbReference>
<dbReference type="CDD" id="cd08637">
    <property type="entry name" value="DNA_pol_A_pol_I_C"/>
    <property type="match status" value="1"/>
</dbReference>
<dbReference type="AlphaFoldDB" id="A0AAE3JCN3"/>
<dbReference type="NCBIfam" id="TIGR00593">
    <property type="entry name" value="pola"/>
    <property type="match status" value="1"/>
</dbReference>
<dbReference type="PANTHER" id="PTHR10133:SF27">
    <property type="entry name" value="DNA POLYMERASE NU"/>
    <property type="match status" value="1"/>
</dbReference>
<dbReference type="CDD" id="cd06140">
    <property type="entry name" value="DNA_polA_I_Bacillus_like_exo"/>
    <property type="match status" value="1"/>
</dbReference>
<dbReference type="Pfam" id="PF01367">
    <property type="entry name" value="5_3_exonuc"/>
    <property type="match status" value="1"/>
</dbReference>
<evidence type="ECO:0000313" key="15">
    <source>
        <dbReference type="Proteomes" id="UP001198200"/>
    </source>
</evidence>
<comment type="similarity">
    <text evidence="1 11">Belongs to the DNA polymerase type-A family.</text>
</comment>
<gene>
    <name evidence="11 14" type="primary">polA</name>
    <name evidence="14" type="ORF">LKD48_13980</name>
</gene>
<dbReference type="CDD" id="cd09859">
    <property type="entry name" value="PIN_53EXO"/>
    <property type="match status" value="1"/>
</dbReference>
<dbReference type="Gene3D" id="1.20.1060.10">
    <property type="entry name" value="Taq DNA Polymerase, Chain T, domain 4"/>
    <property type="match status" value="1"/>
</dbReference>
<dbReference type="InterPro" id="IPR019760">
    <property type="entry name" value="DNA-dir_DNA_pol_A_CS"/>
</dbReference>
<dbReference type="Gene3D" id="1.10.150.20">
    <property type="entry name" value="5' to 3' exonuclease, C-terminal subdomain"/>
    <property type="match status" value="2"/>
</dbReference>
<evidence type="ECO:0000313" key="14">
    <source>
        <dbReference type="EMBL" id="MCC2222715.1"/>
    </source>
</evidence>
<dbReference type="FunFam" id="1.20.1060.10:FF:000001">
    <property type="entry name" value="DNA polymerase I"/>
    <property type="match status" value="1"/>
</dbReference>
<dbReference type="InterPro" id="IPR002298">
    <property type="entry name" value="DNA_polymerase_A"/>
</dbReference>
<evidence type="ECO:0000256" key="10">
    <source>
        <dbReference type="NCBIfam" id="TIGR00593"/>
    </source>
</evidence>
<evidence type="ECO:0000256" key="11">
    <source>
        <dbReference type="RuleBase" id="RU004460"/>
    </source>
</evidence>
<dbReference type="Pfam" id="PF00476">
    <property type="entry name" value="DNA_pol_A"/>
    <property type="match status" value="1"/>
</dbReference>
<keyword evidence="6 11" id="KW-0239">DNA-directed DNA polymerase</keyword>
<dbReference type="RefSeq" id="WP_308732331.1">
    <property type="nucleotide sequence ID" value="NZ_JAJEQN010000046.1"/>
</dbReference>
<comment type="caution">
    <text evidence="14">The sequence shown here is derived from an EMBL/GenBank/DDBJ whole genome shotgun (WGS) entry which is preliminary data.</text>
</comment>
<organism evidence="14 15">
    <name type="scientific">Anthropogastromicrobium aceti</name>
    <dbReference type="NCBI Taxonomy" id="2981768"/>
    <lineage>
        <taxon>Bacteria</taxon>
        <taxon>Bacillati</taxon>
        <taxon>Bacillota</taxon>
        <taxon>Clostridia</taxon>
        <taxon>Lachnospirales</taxon>
        <taxon>Lachnospiraceae</taxon>
        <taxon>Anthropogastromicrobium</taxon>
    </lineage>
</organism>
<keyword evidence="11" id="KW-0540">Nuclease</keyword>
<dbReference type="InterPro" id="IPR036279">
    <property type="entry name" value="5-3_exonuclease_C_sf"/>
</dbReference>
<dbReference type="InterPro" id="IPR020045">
    <property type="entry name" value="DNA_polI_H3TH"/>
</dbReference>
<keyword evidence="5 11" id="KW-0227">DNA damage</keyword>
<dbReference type="InterPro" id="IPR002421">
    <property type="entry name" value="5-3_exonuclease"/>
</dbReference>
<comment type="function">
    <text evidence="11">In addition to polymerase activity, this DNA polymerase exhibits 5'-3' exonuclease activity.</text>
</comment>
<dbReference type="Gene3D" id="3.30.70.370">
    <property type="match status" value="1"/>
</dbReference>
<keyword evidence="2 11" id="KW-0808">Transferase</keyword>
<keyword evidence="4 11" id="KW-0235">DNA replication</keyword>
<dbReference type="InterPro" id="IPR008918">
    <property type="entry name" value="HhH2"/>
</dbReference>
<keyword evidence="3 11" id="KW-0548">Nucleotidyltransferase</keyword>
<dbReference type="NCBIfam" id="NF004397">
    <property type="entry name" value="PRK05755.1"/>
    <property type="match status" value="1"/>
</dbReference>
<comment type="catalytic activity">
    <reaction evidence="9 11">
        <text>DNA(n) + a 2'-deoxyribonucleoside 5'-triphosphate = DNA(n+1) + diphosphate</text>
        <dbReference type="Rhea" id="RHEA:22508"/>
        <dbReference type="Rhea" id="RHEA-COMP:17339"/>
        <dbReference type="Rhea" id="RHEA-COMP:17340"/>
        <dbReference type="ChEBI" id="CHEBI:33019"/>
        <dbReference type="ChEBI" id="CHEBI:61560"/>
        <dbReference type="ChEBI" id="CHEBI:173112"/>
        <dbReference type="EC" id="2.7.7.7"/>
    </reaction>
</comment>